<proteinExistence type="predicted"/>
<keyword evidence="1" id="KW-0732">Signal</keyword>
<gene>
    <name evidence="3" type="ORF">LTR16_012333</name>
</gene>
<sequence>MRGPSSFFLPALLASIATSLRYDPSEVDYNLNTNQDAIDPLDYTASWDGHTYQPSPENWRFPFYSFFLDRFVNGDPTNDNANGTAWEHDLMGTQLRHGGDMRGLQDSLDYLHGLGIRGIYLAGSLLLNLP</sequence>
<dbReference type="InterPro" id="IPR058655">
    <property type="entry name" value="Mok11-14/Ags1-like"/>
</dbReference>
<keyword evidence="4" id="KW-1185">Reference proteome</keyword>
<feature type="signal peptide" evidence="1">
    <location>
        <begin position="1"/>
        <end position="19"/>
    </location>
</feature>
<protein>
    <recommendedName>
        <fullName evidence="2">Glycosyl hydrolase family 13 catalytic domain-containing protein</fullName>
    </recommendedName>
</protein>
<organism evidence="3 4">
    <name type="scientific">Cryomyces antarcticus</name>
    <dbReference type="NCBI Taxonomy" id="329879"/>
    <lineage>
        <taxon>Eukaryota</taxon>
        <taxon>Fungi</taxon>
        <taxon>Dikarya</taxon>
        <taxon>Ascomycota</taxon>
        <taxon>Pezizomycotina</taxon>
        <taxon>Dothideomycetes</taxon>
        <taxon>Dothideomycetes incertae sedis</taxon>
        <taxon>Cryomyces</taxon>
    </lineage>
</organism>
<feature type="domain" description="Glycosyl hydrolase family 13 catalytic" evidence="2">
    <location>
        <begin position="67"/>
        <end position="122"/>
    </location>
</feature>
<dbReference type="Pfam" id="PF00128">
    <property type="entry name" value="Alpha-amylase"/>
    <property type="match status" value="1"/>
</dbReference>
<evidence type="ECO:0000313" key="4">
    <source>
        <dbReference type="Proteomes" id="UP001357485"/>
    </source>
</evidence>
<dbReference type="InterPro" id="IPR017853">
    <property type="entry name" value="GH"/>
</dbReference>
<feature type="chain" id="PRO_5046891697" description="Glycosyl hydrolase family 13 catalytic domain-containing protein" evidence="1">
    <location>
        <begin position="20"/>
        <end position="130"/>
    </location>
</feature>
<dbReference type="PANTHER" id="PTHR47182">
    <property type="entry name" value="CELL WALL ALPHA-1,3-GLUCAN SYNTHASE AGS1-RELATED"/>
    <property type="match status" value="1"/>
</dbReference>
<dbReference type="SUPFAM" id="SSF51445">
    <property type="entry name" value="(Trans)glycosidases"/>
    <property type="match status" value="1"/>
</dbReference>
<comment type="caution">
    <text evidence="3">The sequence shown here is derived from an EMBL/GenBank/DDBJ whole genome shotgun (WGS) entry which is preliminary data.</text>
</comment>
<reference evidence="3 4" key="1">
    <citation type="submission" date="2023-08" db="EMBL/GenBank/DDBJ databases">
        <title>Black Yeasts Isolated from many extreme environments.</title>
        <authorList>
            <person name="Coleine C."/>
            <person name="Stajich J.E."/>
            <person name="Selbmann L."/>
        </authorList>
    </citation>
    <scope>NUCLEOTIDE SEQUENCE [LARGE SCALE GENOMIC DNA]</scope>
    <source>
        <strain evidence="3 4">CCFEE 536</strain>
    </source>
</reference>
<dbReference type="Proteomes" id="UP001357485">
    <property type="component" value="Unassembled WGS sequence"/>
</dbReference>
<dbReference type="PANTHER" id="PTHR47182:SF2">
    <property type="entry name" value="CELL WALL ALPHA-1,3-GLUCAN SYNTHASE AGS1"/>
    <property type="match status" value="1"/>
</dbReference>
<accession>A0ABR0LRM5</accession>
<dbReference type="InterPro" id="IPR006047">
    <property type="entry name" value="GH13_cat_dom"/>
</dbReference>
<evidence type="ECO:0000256" key="1">
    <source>
        <dbReference type="SAM" id="SignalP"/>
    </source>
</evidence>
<dbReference type="Gene3D" id="3.20.20.80">
    <property type="entry name" value="Glycosidases"/>
    <property type="match status" value="1"/>
</dbReference>
<feature type="non-terminal residue" evidence="3">
    <location>
        <position position="130"/>
    </location>
</feature>
<dbReference type="EMBL" id="JAVRRA010012542">
    <property type="protein sequence ID" value="KAK5239066.1"/>
    <property type="molecule type" value="Genomic_DNA"/>
</dbReference>
<evidence type="ECO:0000313" key="3">
    <source>
        <dbReference type="EMBL" id="KAK5239066.1"/>
    </source>
</evidence>
<name>A0ABR0LRM5_9PEZI</name>
<evidence type="ECO:0000259" key="2">
    <source>
        <dbReference type="Pfam" id="PF00128"/>
    </source>
</evidence>